<evidence type="ECO:0000256" key="4">
    <source>
        <dbReference type="ARBA" id="ARBA00011738"/>
    </source>
</evidence>
<feature type="active site" description="Proton donor" evidence="12">
    <location>
        <position position="223"/>
    </location>
</feature>
<keyword evidence="7 11" id="KW-0560">Oxidoreductase</keyword>
<dbReference type="Gene3D" id="1.10.1040.10">
    <property type="entry name" value="N-(1-d-carboxylethyl)-l-norvaline Dehydrogenase, domain 2"/>
    <property type="match status" value="1"/>
</dbReference>
<feature type="binding site" description="in other chain" evidence="13">
    <location>
        <begin position="219"/>
        <end position="220"/>
    </location>
    <ligand>
        <name>substrate</name>
        <note>ligand shared between dimeric partners</note>
    </ligand>
</feature>
<dbReference type="EC" id="1.1.1.44" evidence="5 11"/>
<dbReference type="Pfam" id="PF00393">
    <property type="entry name" value="6PGD"/>
    <property type="match status" value="1"/>
</dbReference>
<evidence type="ECO:0000256" key="8">
    <source>
        <dbReference type="ARBA" id="ARBA00023064"/>
    </source>
</evidence>
<evidence type="ECO:0000256" key="11">
    <source>
        <dbReference type="PIRNR" id="PIRNR000109"/>
    </source>
</evidence>
<comment type="pathway">
    <text evidence="2 11 14">Carbohydrate degradation; pentose phosphate pathway; D-ribulose 5-phosphate from D-glucose 6-phosphate (oxidative stage): step 3/3.</text>
</comment>
<dbReference type="Proteomes" id="UP000001982">
    <property type="component" value="Chromosome"/>
</dbReference>
<protein>
    <recommendedName>
        <fullName evidence="6 11">6-phosphogluconate dehydrogenase, decarboxylating</fullName>
        <ecNumber evidence="5 11">1.1.1.44</ecNumber>
    </recommendedName>
</protein>
<evidence type="ECO:0000313" key="17">
    <source>
        <dbReference type="Proteomes" id="UP000001982"/>
    </source>
</evidence>
<feature type="domain" description="6-phosphogluconate dehydrogenase C-terminal" evidence="15">
    <location>
        <begin position="212"/>
        <end position="512"/>
    </location>
</feature>
<dbReference type="FunFam" id="1.10.1040.10:FF:000002">
    <property type="entry name" value="6-phosphogluconate dehydrogenase, decarboxylating"/>
    <property type="match status" value="1"/>
</dbReference>
<evidence type="ECO:0000256" key="3">
    <source>
        <dbReference type="ARBA" id="ARBA00008419"/>
    </source>
</evidence>
<feature type="binding site" description="in other chain" evidence="13">
    <location>
        <begin position="144"/>
        <end position="146"/>
    </location>
    <ligand>
        <name>substrate</name>
        <note>ligand shared between dimeric partners</note>
    </ligand>
</feature>
<keyword evidence="11 14" id="KW-0521">NADP</keyword>
<dbReference type="SMART" id="SM01350">
    <property type="entry name" value="6PGD"/>
    <property type="match status" value="1"/>
</dbReference>
<sequence length="521" mass="56267">MTHPSPISDIAMIGLGVMGKNLALNIADHGYHVAVFDVDKLKVNAVINQEAEERATITGGDKTAARMTACDSLKMVLEKLAKPRALVLSVPAGAPVDGVCQSLIEAGIEADDIVIDTGNSLWTDTVAREAQYQGQFIFFSSAVSGGEVGARFGPSLMPSGDPAAWQHVAPIWEAIAAKVDANTGLPIERFEAGNPVLEGEPCTAYIGPAGAGHYVKMVHNGIEYADMQLICEAYQLLKDGLGFSALQISEVFSTWDKGSLNSYLMNISAKVLQQADPLSDKPLVEMILDKAGQKGTGLWTAVSSLQIGCPAPTIAEAVYARAVSTQKPLRQALSTKLAGPTLASNPDPSPQLSEQDRQAFIDALEDALYCAKVCCYAQGFQLMAMAGAEQHWQLNFAEIAKIWRAGCIIRATFLQSITQAYVENPELTHLLLADSFNQSLSARQMQWRRTVCAAVMQGTPAPCITSALAYYDSYRCETLPANLLQGQRDFFGAHTFERTDKPAGEKYHFNWSDKKPSLTKV</sequence>
<dbReference type="UniPathway" id="UPA00115">
    <property type="reaction ID" value="UER00410"/>
</dbReference>
<evidence type="ECO:0000256" key="13">
    <source>
        <dbReference type="PIRSR" id="PIRSR000109-2"/>
    </source>
</evidence>
<dbReference type="GO" id="GO:0050661">
    <property type="term" value="F:NADP binding"/>
    <property type="evidence" value="ECO:0007669"/>
    <property type="project" value="InterPro"/>
</dbReference>
<dbReference type="PIRSF" id="PIRSF000109">
    <property type="entry name" value="6PGD"/>
    <property type="match status" value="1"/>
</dbReference>
<dbReference type="SUPFAM" id="SSF51735">
    <property type="entry name" value="NAD(P)-binding Rossmann-fold domains"/>
    <property type="match status" value="1"/>
</dbReference>
<dbReference type="Gene3D" id="1.20.5.320">
    <property type="entry name" value="6-Phosphogluconate Dehydrogenase, domain 3"/>
    <property type="match status" value="1"/>
</dbReference>
<dbReference type="GO" id="GO:0006098">
    <property type="term" value="P:pentose-phosphate shunt"/>
    <property type="evidence" value="ECO:0007669"/>
    <property type="project" value="UniProtKB-UniPathway"/>
</dbReference>
<evidence type="ECO:0000259" key="15">
    <source>
        <dbReference type="SMART" id="SM01350"/>
    </source>
</evidence>
<dbReference type="InterPro" id="IPR006115">
    <property type="entry name" value="6PGDH_NADP-bd"/>
</dbReference>
<dbReference type="InterPro" id="IPR006184">
    <property type="entry name" value="6PGdom_BS"/>
</dbReference>
<evidence type="ECO:0000256" key="1">
    <source>
        <dbReference type="ARBA" id="ARBA00002526"/>
    </source>
</evidence>
<dbReference type="Pfam" id="PF03446">
    <property type="entry name" value="NAD_binding_2"/>
    <property type="match status" value="1"/>
</dbReference>
<dbReference type="InterPro" id="IPR013328">
    <property type="entry name" value="6PGD_dom2"/>
</dbReference>
<comment type="subunit">
    <text evidence="4 11">Homodimer.</text>
</comment>
<dbReference type="KEGG" id="sdn:Sden_1935"/>
<feature type="active site" description="Proton acceptor" evidence="12">
    <location>
        <position position="216"/>
    </location>
</feature>
<keyword evidence="17" id="KW-1185">Reference proteome</keyword>
<dbReference type="OrthoDB" id="9804542at2"/>
<dbReference type="InterPro" id="IPR008927">
    <property type="entry name" value="6-PGluconate_DH-like_C_sf"/>
</dbReference>
<evidence type="ECO:0000256" key="14">
    <source>
        <dbReference type="RuleBase" id="RU000485"/>
    </source>
</evidence>
<dbReference type="eggNOG" id="COG0362">
    <property type="taxonomic scope" value="Bacteria"/>
</dbReference>
<dbReference type="InterPro" id="IPR006113">
    <property type="entry name" value="6PGDH_Gnd/GntZ"/>
</dbReference>
<comment type="similarity">
    <text evidence="3 11 14">Belongs to the 6-phosphogluconate dehydrogenase family.</text>
</comment>
<feature type="binding site" description="in other chain" evidence="13">
    <location>
        <position position="294"/>
    </location>
    <ligand>
        <name>substrate</name>
        <note>ligand shared between dimeric partners</note>
    </ligand>
</feature>
<dbReference type="NCBIfam" id="NF006765">
    <property type="entry name" value="PRK09287.1"/>
    <property type="match status" value="1"/>
</dbReference>
<dbReference type="NCBIfam" id="TIGR00873">
    <property type="entry name" value="gnd"/>
    <property type="match status" value="1"/>
</dbReference>
<proteinExistence type="inferred from homology"/>
<dbReference type="RefSeq" id="WP_011496374.1">
    <property type="nucleotide sequence ID" value="NC_007954.1"/>
</dbReference>
<dbReference type="PANTHER" id="PTHR11811">
    <property type="entry name" value="6-PHOSPHOGLUCONATE DEHYDROGENASE"/>
    <property type="match status" value="1"/>
</dbReference>
<evidence type="ECO:0000256" key="6">
    <source>
        <dbReference type="ARBA" id="ARBA00018193"/>
    </source>
</evidence>
<feature type="binding site" evidence="13">
    <location>
        <position position="488"/>
    </location>
    <ligand>
        <name>substrate</name>
        <note>ligand shared between dimeric partners</note>
    </ligand>
</feature>
<dbReference type="Gene3D" id="3.40.50.720">
    <property type="entry name" value="NAD(P)-binding Rossmann-like Domain"/>
    <property type="match status" value="1"/>
</dbReference>
<organism evidence="16 17">
    <name type="scientific">Shewanella denitrificans (strain OS217 / ATCC BAA-1090 / DSM 15013)</name>
    <dbReference type="NCBI Taxonomy" id="318161"/>
    <lineage>
        <taxon>Bacteria</taxon>
        <taxon>Pseudomonadati</taxon>
        <taxon>Pseudomonadota</taxon>
        <taxon>Gammaproteobacteria</taxon>
        <taxon>Alteromonadales</taxon>
        <taxon>Shewanellaceae</taxon>
        <taxon>Shewanella</taxon>
    </lineage>
</organism>
<comment type="catalytic activity">
    <reaction evidence="10 11 14">
        <text>6-phospho-D-gluconate + NADP(+) = D-ribulose 5-phosphate + CO2 + NADPH</text>
        <dbReference type="Rhea" id="RHEA:10116"/>
        <dbReference type="ChEBI" id="CHEBI:16526"/>
        <dbReference type="ChEBI" id="CHEBI:57783"/>
        <dbReference type="ChEBI" id="CHEBI:58121"/>
        <dbReference type="ChEBI" id="CHEBI:58349"/>
        <dbReference type="ChEBI" id="CHEBI:58759"/>
        <dbReference type="EC" id="1.1.1.44"/>
    </reaction>
</comment>
<dbReference type="InterPro" id="IPR006114">
    <property type="entry name" value="6PGDH_C"/>
</dbReference>
<dbReference type="PROSITE" id="PS00461">
    <property type="entry name" value="6PGD"/>
    <property type="match status" value="1"/>
</dbReference>
<dbReference type="AlphaFoldDB" id="Q12MV8"/>
<feature type="binding site" description="in other chain" evidence="13">
    <location>
        <position position="321"/>
    </location>
    <ligand>
        <name>substrate</name>
        <note>ligand shared between dimeric partners</note>
    </ligand>
</feature>
<name>Q12MV8_SHEDO</name>
<feature type="binding site" description="in other chain" evidence="13">
    <location>
        <position position="224"/>
    </location>
    <ligand>
        <name>substrate</name>
        <note>ligand shared between dimeric partners</note>
    </ligand>
</feature>
<keyword evidence="9 11" id="KW-0570">Pentose shunt</keyword>
<dbReference type="EMBL" id="CP000302">
    <property type="protein sequence ID" value="ABE55218.1"/>
    <property type="molecule type" value="Genomic_DNA"/>
</dbReference>
<evidence type="ECO:0000256" key="2">
    <source>
        <dbReference type="ARBA" id="ARBA00004874"/>
    </source>
</evidence>
<comment type="function">
    <text evidence="1 11">Catalyzes the oxidative decarboxylation of 6-phosphogluconate to ribulose 5-phosphate and CO(2), with concomitant reduction of NADP to NADPH.</text>
</comment>
<dbReference type="InterPro" id="IPR006183">
    <property type="entry name" value="Pgluconate_DH"/>
</dbReference>
<reference evidence="16 17" key="1">
    <citation type="submission" date="2006-03" db="EMBL/GenBank/DDBJ databases">
        <title>Complete sequence of Shewanella denitrificans OS217.</title>
        <authorList>
            <consortium name="US DOE Joint Genome Institute"/>
            <person name="Copeland A."/>
            <person name="Lucas S."/>
            <person name="Lapidus A."/>
            <person name="Barry K."/>
            <person name="Detter J.C."/>
            <person name="Glavina del Rio T."/>
            <person name="Hammon N."/>
            <person name="Israni S."/>
            <person name="Dalin E."/>
            <person name="Tice H."/>
            <person name="Pitluck S."/>
            <person name="Brettin T."/>
            <person name="Bruce D."/>
            <person name="Han C."/>
            <person name="Tapia R."/>
            <person name="Gilna P."/>
            <person name="Kiss H."/>
            <person name="Schmutz J."/>
            <person name="Larimer F."/>
            <person name="Land M."/>
            <person name="Hauser L."/>
            <person name="Kyrpides N."/>
            <person name="Lykidis A."/>
            <person name="Richardson P."/>
        </authorList>
    </citation>
    <scope>NUCLEOTIDE SEQUENCE [LARGE SCALE GENOMIC DNA]</scope>
    <source>
        <strain evidence="17">OS217 / ATCC BAA-1090 / DSM 15013</strain>
    </source>
</reference>
<evidence type="ECO:0000256" key="9">
    <source>
        <dbReference type="ARBA" id="ARBA00023126"/>
    </source>
</evidence>
<gene>
    <name evidence="16" type="ordered locus">Sden_1935</name>
</gene>
<dbReference type="InterPro" id="IPR036291">
    <property type="entry name" value="NAD(P)-bd_dom_sf"/>
</dbReference>
<dbReference type="GO" id="GO:0004616">
    <property type="term" value="F:phosphogluconate dehydrogenase (decarboxylating) activity"/>
    <property type="evidence" value="ECO:0007669"/>
    <property type="project" value="UniProtKB-EC"/>
</dbReference>
<dbReference type="PRINTS" id="PR00076">
    <property type="entry name" value="6PGDHDRGNASE"/>
</dbReference>
<evidence type="ECO:0000256" key="12">
    <source>
        <dbReference type="PIRSR" id="PIRSR000109-1"/>
    </source>
</evidence>
<evidence type="ECO:0000256" key="7">
    <source>
        <dbReference type="ARBA" id="ARBA00023002"/>
    </source>
</evidence>
<evidence type="ECO:0000256" key="10">
    <source>
        <dbReference type="ARBA" id="ARBA00048640"/>
    </source>
</evidence>
<feature type="binding site" description="in other chain" evidence="13">
    <location>
        <position position="119"/>
    </location>
    <ligand>
        <name>substrate</name>
        <note>ligand shared between dimeric partners</note>
    </ligand>
</feature>
<feature type="binding site" evidence="13">
    <location>
        <position position="494"/>
    </location>
    <ligand>
        <name>substrate</name>
        <note>ligand shared between dimeric partners</note>
    </ligand>
</feature>
<dbReference type="HOGENOM" id="CLU_024540_4_2_6"/>
<accession>Q12MV8</accession>
<evidence type="ECO:0000313" key="16">
    <source>
        <dbReference type="EMBL" id="ABE55218.1"/>
    </source>
</evidence>
<dbReference type="GO" id="GO:0019521">
    <property type="term" value="P:D-gluconate metabolic process"/>
    <property type="evidence" value="ECO:0007669"/>
    <property type="project" value="UniProtKB-KW"/>
</dbReference>
<dbReference type="STRING" id="318161.Sden_1935"/>
<keyword evidence="8 14" id="KW-0311">Gluconate utilization</keyword>
<dbReference type="FunFam" id="3.40.50.720:FF:000634">
    <property type="entry name" value="6-phosphogluconate dehydrogenase, decarboxylating"/>
    <property type="match status" value="1"/>
</dbReference>
<dbReference type="SUPFAM" id="SSF48179">
    <property type="entry name" value="6-phosphogluconate dehydrogenase C-terminal domain-like"/>
    <property type="match status" value="1"/>
</dbReference>
<evidence type="ECO:0000256" key="5">
    <source>
        <dbReference type="ARBA" id="ARBA00013011"/>
    </source>
</evidence>